<comment type="caution">
    <text evidence="1">The sequence shown here is derived from an EMBL/GenBank/DDBJ whole genome shotgun (WGS) entry which is preliminary data.</text>
</comment>
<accession>A0A841RCJ0</accession>
<protein>
    <recommendedName>
        <fullName evidence="3">Stage VI sporulation protein F</fullName>
    </recommendedName>
</protein>
<name>A0A841RCJ0_9BACI</name>
<dbReference type="RefSeq" id="WP_425486364.1">
    <property type="nucleotide sequence ID" value="NZ_BAAACU010000022.1"/>
</dbReference>
<dbReference type="EMBL" id="JACHON010000001">
    <property type="protein sequence ID" value="MBB6511660.1"/>
    <property type="molecule type" value="Genomic_DNA"/>
</dbReference>
<dbReference type="Pfam" id="PF14069">
    <property type="entry name" value="SpoVIF"/>
    <property type="match status" value="1"/>
</dbReference>
<gene>
    <name evidence="1" type="ORF">GGQ92_000427</name>
</gene>
<reference evidence="1 2" key="1">
    <citation type="submission" date="2020-08" db="EMBL/GenBank/DDBJ databases">
        <title>Genomic Encyclopedia of Type Strains, Phase IV (KMG-IV): sequencing the most valuable type-strain genomes for metagenomic binning, comparative biology and taxonomic classification.</title>
        <authorList>
            <person name="Goeker M."/>
        </authorList>
    </citation>
    <scope>NUCLEOTIDE SEQUENCE [LARGE SCALE GENOMIC DNA]</scope>
    <source>
        <strain evidence="1 2">DSM 11805</strain>
    </source>
</reference>
<evidence type="ECO:0000313" key="1">
    <source>
        <dbReference type="EMBL" id="MBB6511660.1"/>
    </source>
</evidence>
<sequence>MTDQNNKMFDQISKKTNMKPDDILKVAQSVQNADFSDQKTVRQLVKQLSQMTGKPVSKQKEDKIVQAITNNNLPKDMNTLTKLFKQ</sequence>
<evidence type="ECO:0008006" key="3">
    <source>
        <dbReference type="Google" id="ProtNLM"/>
    </source>
</evidence>
<keyword evidence="2" id="KW-1185">Reference proteome</keyword>
<dbReference type="AlphaFoldDB" id="A0A841RCJ0"/>
<dbReference type="InterPro" id="IPR025942">
    <property type="entry name" value="SpoVIF"/>
</dbReference>
<organism evidence="1 2">
    <name type="scientific">Gracilibacillus halotolerans</name>
    <dbReference type="NCBI Taxonomy" id="74386"/>
    <lineage>
        <taxon>Bacteria</taxon>
        <taxon>Bacillati</taxon>
        <taxon>Bacillota</taxon>
        <taxon>Bacilli</taxon>
        <taxon>Bacillales</taxon>
        <taxon>Bacillaceae</taxon>
        <taxon>Gracilibacillus</taxon>
    </lineage>
</organism>
<evidence type="ECO:0000313" key="2">
    <source>
        <dbReference type="Proteomes" id="UP000572212"/>
    </source>
</evidence>
<proteinExistence type="predicted"/>
<dbReference type="Proteomes" id="UP000572212">
    <property type="component" value="Unassembled WGS sequence"/>
</dbReference>